<organism evidence="1">
    <name type="scientific">Rhizophora mucronata</name>
    <name type="common">Asiatic mangrove</name>
    <dbReference type="NCBI Taxonomy" id="61149"/>
    <lineage>
        <taxon>Eukaryota</taxon>
        <taxon>Viridiplantae</taxon>
        <taxon>Streptophyta</taxon>
        <taxon>Embryophyta</taxon>
        <taxon>Tracheophyta</taxon>
        <taxon>Spermatophyta</taxon>
        <taxon>Magnoliopsida</taxon>
        <taxon>eudicotyledons</taxon>
        <taxon>Gunneridae</taxon>
        <taxon>Pentapetalae</taxon>
        <taxon>rosids</taxon>
        <taxon>fabids</taxon>
        <taxon>Malpighiales</taxon>
        <taxon>Rhizophoraceae</taxon>
        <taxon>Rhizophora</taxon>
    </lineage>
</organism>
<evidence type="ECO:0000313" key="1">
    <source>
        <dbReference type="EMBL" id="MBX61500.1"/>
    </source>
</evidence>
<name>A0A2P2Q3C1_RHIMU</name>
<proteinExistence type="predicted"/>
<protein>
    <submittedName>
        <fullName evidence="1">Uncharacterized protein</fullName>
    </submittedName>
</protein>
<accession>A0A2P2Q3C1</accession>
<reference evidence="1" key="1">
    <citation type="submission" date="2018-02" db="EMBL/GenBank/DDBJ databases">
        <title>Rhizophora mucronata_Transcriptome.</title>
        <authorList>
            <person name="Meera S.P."/>
            <person name="Sreeshan A."/>
            <person name="Augustine A."/>
        </authorList>
    </citation>
    <scope>NUCLEOTIDE SEQUENCE</scope>
    <source>
        <tissue evidence="1">Leaf</tissue>
    </source>
</reference>
<sequence length="47" mass="5476">MNCGAFSNKQNFLRENCGVYNTSIGRFFKEELLPFHTKFSEDNPSTR</sequence>
<dbReference type="AlphaFoldDB" id="A0A2P2Q3C1"/>
<dbReference type="EMBL" id="GGEC01081016">
    <property type="protein sequence ID" value="MBX61500.1"/>
    <property type="molecule type" value="Transcribed_RNA"/>
</dbReference>